<dbReference type="GO" id="GO:0008194">
    <property type="term" value="F:UDP-glycosyltransferase activity"/>
    <property type="evidence" value="ECO:0007669"/>
    <property type="project" value="InterPro"/>
</dbReference>
<feature type="domain" description="Erythromycin biosynthesis protein CIII-like C-terminal" evidence="2">
    <location>
        <begin position="381"/>
        <end position="478"/>
    </location>
</feature>
<accession>A0A367LAS4</accession>
<evidence type="ECO:0000256" key="1">
    <source>
        <dbReference type="ARBA" id="ARBA00022679"/>
    </source>
</evidence>
<dbReference type="Pfam" id="PF06722">
    <property type="entry name" value="EryCIII-like_C"/>
    <property type="match status" value="1"/>
</dbReference>
<dbReference type="OrthoDB" id="5835829at2759"/>
<evidence type="ECO:0000313" key="3">
    <source>
        <dbReference type="EMBL" id="RCI11516.1"/>
    </source>
</evidence>
<evidence type="ECO:0000259" key="2">
    <source>
        <dbReference type="Pfam" id="PF06722"/>
    </source>
</evidence>
<reference evidence="3 4" key="1">
    <citation type="journal article" date="2015" name="BMC Genomics">
        <title>Insights from the genome of Ophiocordyceps polyrhachis-furcata to pathogenicity and host specificity in insect fungi.</title>
        <authorList>
            <person name="Wichadakul D."/>
            <person name="Kobmoo N."/>
            <person name="Ingsriswang S."/>
            <person name="Tangphatsornruang S."/>
            <person name="Chantasingh D."/>
            <person name="Luangsa-ard J.J."/>
            <person name="Eurwilaichitr L."/>
        </authorList>
    </citation>
    <scope>NUCLEOTIDE SEQUENCE [LARGE SCALE GENOMIC DNA]</scope>
    <source>
        <strain evidence="3 4">BCC 54312</strain>
    </source>
</reference>
<keyword evidence="1" id="KW-0808">Transferase</keyword>
<evidence type="ECO:0000313" key="4">
    <source>
        <dbReference type="Proteomes" id="UP000253664"/>
    </source>
</evidence>
<organism evidence="3 4">
    <name type="scientific">Ophiocordyceps polyrhachis-furcata BCC 54312</name>
    <dbReference type="NCBI Taxonomy" id="1330021"/>
    <lineage>
        <taxon>Eukaryota</taxon>
        <taxon>Fungi</taxon>
        <taxon>Dikarya</taxon>
        <taxon>Ascomycota</taxon>
        <taxon>Pezizomycotina</taxon>
        <taxon>Sordariomycetes</taxon>
        <taxon>Hypocreomycetidae</taxon>
        <taxon>Hypocreales</taxon>
        <taxon>Ophiocordycipitaceae</taxon>
        <taxon>Ophiocordyceps</taxon>
    </lineage>
</organism>
<dbReference type="PANTHER" id="PTHR48050">
    <property type="entry name" value="STEROL 3-BETA-GLUCOSYLTRANSFERASE"/>
    <property type="match status" value="1"/>
</dbReference>
<sequence>MPRDAGKASDNEKRRSNDSNNRKILLLTNSELGEANVFLALSPALLQADPDVEVHLASFASLKQHVDQVNANFVEQALPSIIFHEIQGSSMLDSETEISFFNTEALKTPLRFSTSIQALNGMVPMLVPYHGPQLVRIVKSLIDIIRQLEPDVVVVNSLMTAGLTACYHLQVKFACLSPNSIKAFAGRSQPWLRTMWKHPAPFSGYSYPVPLHLIPLNVCFLVYLIYIWRTDARRREVAAHLQAETGAVLRTALDLLQNRPPGLKILVSSYPELDIPLVVPPFVHPCGPIVRCSRAVADADPKLLTWLARGPTIYVNLGSLVWFDAEQTTEMAQALRLVVDTLEKGAYPGIQLLWKLKADKACKAELETLARSLLNSQAKDGRVKIVDWIQAEPLSVLKSGHVVCSVNHGGASSFNEAIVAGVPQIILPVWTDCHDNAIVVEMLGVGRHGSKATKPKWTAPELSSQLLAVLDGEPAEEMRRKAKELSTLCASRGDGAEHAARILLEDLSQARL</sequence>
<dbReference type="STRING" id="1330021.A0A367LAS4"/>
<keyword evidence="4" id="KW-1185">Reference proteome</keyword>
<dbReference type="InterPro" id="IPR050426">
    <property type="entry name" value="Glycosyltransferase_28"/>
</dbReference>
<dbReference type="CDD" id="cd03784">
    <property type="entry name" value="GT1_Gtf-like"/>
    <property type="match status" value="1"/>
</dbReference>
<dbReference type="PANTHER" id="PTHR48050:SF13">
    <property type="entry name" value="STEROL 3-BETA-GLUCOSYLTRANSFERASE UGT80A2"/>
    <property type="match status" value="1"/>
</dbReference>
<dbReference type="GO" id="GO:0016758">
    <property type="term" value="F:hexosyltransferase activity"/>
    <property type="evidence" value="ECO:0007669"/>
    <property type="project" value="UniProtKB-ARBA"/>
</dbReference>
<dbReference type="EMBL" id="LKCN02000010">
    <property type="protein sequence ID" value="RCI11516.1"/>
    <property type="molecule type" value="Genomic_DNA"/>
</dbReference>
<gene>
    <name evidence="3" type="ORF">L249_7712</name>
</gene>
<dbReference type="Proteomes" id="UP000253664">
    <property type="component" value="Unassembled WGS sequence"/>
</dbReference>
<proteinExistence type="predicted"/>
<dbReference type="Gene3D" id="3.40.50.2000">
    <property type="entry name" value="Glycogen Phosphorylase B"/>
    <property type="match status" value="2"/>
</dbReference>
<protein>
    <recommendedName>
        <fullName evidence="2">Erythromycin biosynthesis protein CIII-like C-terminal domain-containing protein</fullName>
    </recommendedName>
</protein>
<dbReference type="AlphaFoldDB" id="A0A367LAS4"/>
<comment type="caution">
    <text evidence="3">The sequence shown here is derived from an EMBL/GenBank/DDBJ whole genome shotgun (WGS) entry which is preliminary data.</text>
</comment>
<dbReference type="InterPro" id="IPR002213">
    <property type="entry name" value="UDP_glucos_trans"/>
</dbReference>
<dbReference type="InterPro" id="IPR010610">
    <property type="entry name" value="EryCIII-like_C"/>
</dbReference>
<dbReference type="SUPFAM" id="SSF53756">
    <property type="entry name" value="UDP-Glycosyltransferase/glycogen phosphorylase"/>
    <property type="match status" value="1"/>
</dbReference>
<name>A0A367LAS4_9HYPO</name>